<dbReference type="AlphaFoldDB" id="A0AAD8X7H3"/>
<accession>A0AAD8X7H3</accession>
<dbReference type="Proteomes" id="UP001244207">
    <property type="component" value="Unassembled WGS sequence"/>
</dbReference>
<keyword evidence="2" id="KW-1185">Reference proteome</keyword>
<evidence type="ECO:0000313" key="1">
    <source>
        <dbReference type="EMBL" id="KAK1703248.1"/>
    </source>
</evidence>
<dbReference type="EMBL" id="JAHMHS010000286">
    <property type="protein sequence ID" value="KAK1703248.1"/>
    <property type="molecule type" value="Genomic_DNA"/>
</dbReference>
<comment type="caution">
    <text evidence="1">The sequence shown here is derived from an EMBL/GenBank/DDBJ whole genome shotgun (WGS) entry which is preliminary data.</text>
</comment>
<reference evidence="1" key="1">
    <citation type="submission" date="2021-12" db="EMBL/GenBank/DDBJ databases">
        <title>Comparative genomics, transcriptomics and evolutionary studies reveal genomic signatures of adaptation to plant cell wall in hemibiotrophic fungi.</title>
        <authorList>
            <consortium name="DOE Joint Genome Institute"/>
            <person name="Baroncelli R."/>
            <person name="Diaz J.F."/>
            <person name="Benocci T."/>
            <person name="Peng M."/>
            <person name="Battaglia E."/>
            <person name="Haridas S."/>
            <person name="Andreopoulos W."/>
            <person name="Labutti K."/>
            <person name="Pangilinan J."/>
            <person name="Floch G.L."/>
            <person name="Makela M.R."/>
            <person name="Henrissat B."/>
            <person name="Grigoriev I.V."/>
            <person name="Crouch J.A."/>
            <person name="De Vries R.P."/>
            <person name="Sukno S.A."/>
            <person name="Thon M.R."/>
        </authorList>
    </citation>
    <scope>NUCLEOTIDE SEQUENCE</scope>
    <source>
        <strain evidence="1">CBS 112980</strain>
    </source>
</reference>
<organism evidence="1 2">
    <name type="scientific">Glomerella acutata</name>
    <name type="common">Colletotrichum acutatum</name>
    <dbReference type="NCBI Taxonomy" id="27357"/>
    <lineage>
        <taxon>Eukaryota</taxon>
        <taxon>Fungi</taxon>
        <taxon>Dikarya</taxon>
        <taxon>Ascomycota</taxon>
        <taxon>Pezizomycotina</taxon>
        <taxon>Sordariomycetes</taxon>
        <taxon>Hypocreomycetidae</taxon>
        <taxon>Glomerellales</taxon>
        <taxon>Glomerellaceae</taxon>
        <taxon>Colletotrichum</taxon>
        <taxon>Colletotrichum acutatum species complex</taxon>
    </lineage>
</organism>
<dbReference type="RefSeq" id="XP_060357265.1">
    <property type="nucleotide sequence ID" value="XM_060509800.1"/>
</dbReference>
<evidence type="ECO:0000313" key="2">
    <source>
        <dbReference type="Proteomes" id="UP001244207"/>
    </source>
</evidence>
<proteinExistence type="predicted"/>
<gene>
    <name evidence="1" type="ORF">BDZ83DRAFT_644964</name>
</gene>
<sequence>MLMNLNGREHTRTAFENLCSAVTPKLEVKTIFRPELGGLSLIGISLALVSEARGTLLRITMPINIP</sequence>
<dbReference type="GeneID" id="85393699"/>
<protein>
    <submittedName>
        <fullName evidence="1">Uncharacterized protein</fullName>
    </submittedName>
</protein>
<name>A0AAD8X7H3_GLOAC</name>